<dbReference type="Proteomes" id="UP000463857">
    <property type="component" value="Chromosome"/>
</dbReference>
<organism evidence="2 3">
    <name type="scientific">Epidermidibacterium keratini</name>
    <dbReference type="NCBI Taxonomy" id="1891644"/>
    <lineage>
        <taxon>Bacteria</taxon>
        <taxon>Bacillati</taxon>
        <taxon>Actinomycetota</taxon>
        <taxon>Actinomycetes</taxon>
        <taxon>Sporichthyales</taxon>
        <taxon>Sporichthyaceae</taxon>
        <taxon>Epidermidibacterium</taxon>
    </lineage>
</organism>
<evidence type="ECO:0000313" key="2">
    <source>
        <dbReference type="EMBL" id="QHB99418.1"/>
    </source>
</evidence>
<protein>
    <recommendedName>
        <fullName evidence="1">AbiEi antitoxin N-terminal domain-containing protein</fullName>
    </recommendedName>
</protein>
<gene>
    <name evidence="2" type="ORF">EK0264_03390</name>
</gene>
<feature type="domain" description="AbiEi antitoxin N-terminal" evidence="1">
    <location>
        <begin position="5"/>
        <end position="51"/>
    </location>
</feature>
<dbReference type="EMBL" id="CP047156">
    <property type="protein sequence ID" value="QHB99418.1"/>
    <property type="molecule type" value="Genomic_DNA"/>
</dbReference>
<sequence length="339" mass="37839">MDDRALADLFNRQHGVIARRQAMECGADENDVRRLLRRKEWVRVYSGVYVNHTGALTWHQRAWAAVLHCEPAALCRASARRAADGPGRAEYDDGAPIQVAIDPSRTLAQRPGIKIYRLSGLEHRVLWNTSPPRQRPEEAVIDLASNAVRQIDAIAHLADAVAARITTAQRLRAALDDRGRVPRRRLLSQIISDIGEGTCSALEHGYLSRVERPHGLPTAHRQLKESLNGPLYRDVSYDDFGVLIELDGHLYHSSTYARDADLERDLDAFTTGRVTARLGWGQVFDRSCSTAWKVGAALNRRGWTGQLTRCPRCPARPLDVAWRSPGDSHATSRPLRDSA</sequence>
<name>A0A7L4YKR7_9ACTN</name>
<dbReference type="Pfam" id="PF13338">
    <property type="entry name" value="AbiEi_4"/>
    <property type="match status" value="1"/>
</dbReference>
<evidence type="ECO:0000313" key="3">
    <source>
        <dbReference type="Proteomes" id="UP000463857"/>
    </source>
</evidence>
<dbReference type="AlphaFoldDB" id="A0A7L4YKR7"/>
<proteinExistence type="predicted"/>
<dbReference type="KEGG" id="eke:EK0264_03390"/>
<dbReference type="InParanoid" id="A0A7L4YKR7"/>
<reference evidence="2 3" key="1">
    <citation type="journal article" date="2018" name="Int. J. Syst. Evol. Microbiol.">
        <title>Epidermidibacterium keratini gen. nov., sp. nov., a member of the family Sporichthyaceae, isolated from keratin epidermis.</title>
        <authorList>
            <person name="Lee D.G."/>
            <person name="Trujillo M.E."/>
            <person name="Kang S."/>
            <person name="Nam J.J."/>
            <person name="Kim Y.J."/>
        </authorList>
    </citation>
    <scope>NUCLEOTIDE SEQUENCE [LARGE SCALE GENOMIC DNA]</scope>
    <source>
        <strain evidence="2 3">EPI-7</strain>
    </source>
</reference>
<evidence type="ECO:0000259" key="1">
    <source>
        <dbReference type="Pfam" id="PF13338"/>
    </source>
</evidence>
<dbReference type="InterPro" id="IPR025159">
    <property type="entry name" value="AbiEi_N"/>
</dbReference>
<dbReference type="RefSeq" id="WP_159542902.1">
    <property type="nucleotide sequence ID" value="NZ_CP047156.1"/>
</dbReference>
<dbReference type="OrthoDB" id="5146042at2"/>
<accession>A0A7L4YKR7</accession>
<keyword evidence="3" id="KW-1185">Reference proteome</keyword>